<gene>
    <name evidence="4" type="ORF">LZC95_01405</name>
</gene>
<keyword evidence="2" id="KW-0597">Phosphoprotein</keyword>
<keyword evidence="5" id="KW-1185">Reference proteome</keyword>
<dbReference type="Proteomes" id="UP001379533">
    <property type="component" value="Chromosome"/>
</dbReference>
<keyword evidence="4" id="KW-0808">Transferase</keyword>
<keyword evidence="4" id="KW-0012">Acyltransferase</keyword>
<evidence type="ECO:0000256" key="2">
    <source>
        <dbReference type="ARBA" id="ARBA00022553"/>
    </source>
</evidence>
<keyword evidence="1" id="KW-0596">Phosphopantetheine</keyword>
<dbReference type="Gene3D" id="3.40.366.10">
    <property type="entry name" value="Malonyl-Coenzyme A Acyl Carrier Protein, domain 2"/>
    <property type="match status" value="1"/>
</dbReference>
<sequence>MNSRRVVFMFSGQGSQYHGMGRRLFEEDSIFRDELMELESCAQLLSGRSVIDAFLQPERRGSFTRLSDTHPAVFMVEVALARRLAYDGIMPDVVLGASLGEFAALVTAGALSAEDALRIVIGHSLAVERNCPKGGMLAILASPDLFEREPALFAETWLAATHFERHFVVSGSTEAIAATMGRLRKCGIVCSQLSVNYAFHSPLVKAAEGTFLSLMTSAHWQEARCPVVSCAEGGVMRGTTPAVGSGITAKPIQFSRAVASIEADGPCTYIDLGPSGTLATFLRCLLPKSSDSIAMRTLSSEGREVRNLEQIIHHFGGMAIKSGIRNANGAPSHQRWTA</sequence>
<dbReference type="GO" id="GO:0016746">
    <property type="term" value="F:acyltransferase activity"/>
    <property type="evidence" value="ECO:0007669"/>
    <property type="project" value="UniProtKB-KW"/>
</dbReference>
<dbReference type="SUPFAM" id="SSF52151">
    <property type="entry name" value="FabD/lysophospholipase-like"/>
    <property type="match status" value="1"/>
</dbReference>
<dbReference type="InterPro" id="IPR016036">
    <property type="entry name" value="Malonyl_transacylase_ACP-bd"/>
</dbReference>
<dbReference type="EMBL" id="CP089982">
    <property type="protein sequence ID" value="WXA95497.1"/>
    <property type="molecule type" value="Genomic_DNA"/>
</dbReference>
<feature type="domain" description="Malonyl-CoA:ACP transacylase (MAT)" evidence="3">
    <location>
        <begin position="9"/>
        <end position="305"/>
    </location>
</feature>
<evidence type="ECO:0000313" key="5">
    <source>
        <dbReference type="Proteomes" id="UP001379533"/>
    </source>
</evidence>
<name>A0ABZ2KDC3_9BACT</name>
<proteinExistence type="predicted"/>
<dbReference type="InterPro" id="IPR014043">
    <property type="entry name" value="Acyl_transferase_dom"/>
</dbReference>
<dbReference type="InterPro" id="IPR016035">
    <property type="entry name" value="Acyl_Trfase/lysoPLipase"/>
</dbReference>
<dbReference type="PANTHER" id="PTHR43775:SF37">
    <property type="entry name" value="SI:DKEY-61P9.11"/>
    <property type="match status" value="1"/>
</dbReference>
<accession>A0ABZ2KDC3</accession>
<dbReference type="RefSeq" id="WP_394846102.1">
    <property type="nucleotide sequence ID" value="NZ_CP089982.1"/>
</dbReference>
<evidence type="ECO:0000313" key="4">
    <source>
        <dbReference type="EMBL" id="WXA95497.1"/>
    </source>
</evidence>
<dbReference type="InterPro" id="IPR001227">
    <property type="entry name" value="Ac_transferase_dom_sf"/>
</dbReference>
<protein>
    <submittedName>
        <fullName evidence="4">Acyltransferase domain-containing protein</fullName>
    </submittedName>
</protein>
<dbReference type="PANTHER" id="PTHR43775">
    <property type="entry name" value="FATTY ACID SYNTHASE"/>
    <property type="match status" value="1"/>
</dbReference>
<dbReference type="SMART" id="SM00827">
    <property type="entry name" value="PKS_AT"/>
    <property type="match status" value="1"/>
</dbReference>
<evidence type="ECO:0000256" key="1">
    <source>
        <dbReference type="ARBA" id="ARBA00022450"/>
    </source>
</evidence>
<reference evidence="4 5" key="1">
    <citation type="submission" date="2021-12" db="EMBL/GenBank/DDBJ databases">
        <title>Discovery of the Pendulisporaceae a myxobacterial family with distinct sporulation behavior and unique specialized metabolism.</title>
        <authorList>
            <person name="Garcia R."/>
            <person name="Popoff A."/>
            <person name="Bader C.D."/>
            <person name="Loehr J."/>
            <person name="Walesch S."/>
            <person name="Walt C."/>
            <person name="Boldt J."/>
            <person name="Bunk B."/>
            <person name="Haeckl F.J.F.P.J."/>
            <person name="Gunesch A.P."/>
            <person name="Birkelbach J."/>
            <person name="Nuebel U."/>
            <person name="Pietschmann T."/>
            <person name="Bach T."/>
            <person name="Mueller R."/>
        </authorList>
    </citation>
    <scope>NUCLEOTIDE SEQUENCE [LARGE SCALE GENOMIC DNA]</scope>
    <source>
        <strain evidence="4 5">MSr12523</strain>
    </source>
</reference>
<dbReference type="InterPro" id="IPR050091">
    <property type="entry name" value="PKS_NRPS_Biosynth_Enz"/>
</dbReference>
<dbReference type="Pfam" id="PF00698">
    <property type="entry name" value="Acyl_transf_1"/>
    <property type="match status" value="1"/>
</dbReference>
<organism evidence="4 5">
    <name type="scientific">Pendulispora brunnea</name>
    <dbReference type="NCBI Taxonomy" id="2905690"/>
    <lineage>
        <taxon>Bacteria</taxon>
        <taxon>Pseudomonadati</taxon>
        <taxon>Myxococcota</taxon>
        <taxon>Myxococcia</taxon>
        <taxon>Myxococcales</taxon>
        <taxon>Sorangiineae</taxon>
        <taxon>Pendulisporaceae</taxon>
        <taxon>Pendulispora</taxon>
    </lineage>
</organism>
<evidence type="ECO:0000259" key="3">
    <source>
        <dbReference type="SMART" id="SM00827"/>
    </source>
</evidence>
<dbReference type="SUPFAM" id="SSF55048">
    <property type="entry name" value="Probable ACP-binding domain of malonyl-CoA ACP transacylase"/>
    <property type="match status" value="1"/>
</dbReference>